<reference evidence="2" key="2">
    <citation type="submission" date="2020-04" db="EMBL/GenBank/DDBJ databases">
        <authorList>
            <consortium name="NCBI Genome Project"/>
        </authorList>
    </citation>
    <scope>NUCLEOTIDE SEQUENCE</scope>
    <source>
        <strain evidence="2">CBS 342.82</strain>
    </source>
</reference>
<keyword evidence="1" id="KW-1185">Reference proteome</keyword>
<dbReference type="AlphaFoldDB" id="A0A6J3MIQ4"/>
<reference evidence="2" key="1">
    <citation type="submission" date="2020-01" db="EMBL/GenBank/DDBJ databases">
        <authorList>
            <consortium name="DOE Joint Genome Institute"/>
            <person name="Haridas S."/>
            <person name="Albert R."/>
            <person name="Binder M."/>
            <person name="Bloem J."/>
            <person name="Labutti K."/>
            <person name="Salamov A."/>
            <person name="Andreopoulos B."/>
            <person name="Baker S.E."/>
            <person name="Barry K."/>
            <person name="Bills G."/>
            <person name="Bluhm B.H."/>
            <person name="Cannon C."/>
            <person name="Castanera R."/>
            <person name="Culley D.E."/>
            <person name="Daum C."/>
            <person name="Ezra D."/>
            <person name="Gonzalez J.B."/>
            <person name="Henrissat B."/>
            <person name="Kuo A."/>
            <person name="Liang C."/>
            <person name="Lipzen A."/>
            <person name="Lutzoni F."/>
            <person name="Magnuson J."/>
            <person name="Mondo S."/>
            <person name="Nolan M."/>
            <person name="Ohm R."/>
            <person name="Pangilinan J."/>
            <person name="Park H.-J."/>
            <person name="Ramirez L."/>
            <person name="Alfaro M."/>
            <person name="Sun H."/>
            <person name="Tritt A."/>
            <person name="Yoshinaga Y."/>
            <person name="Zwiers L.-H."/>
            <person name="Turgeon B.G."/>
            <person name="Goodwin S.B."/>
            <person name="Spatafora J.W."/>
            <person name="Crous P.W."/>
            <person name="Grigoriev I.V."/>
        </authorList>
    </citation>
    <scope>NUCLEOTIDE SEQUENCE</scope>
    <source>
        <strain evidence="2">CBS 342.82</strain>
    </source>
</reference>
<dbReference type="OrthoDB" id="265717at2759"/>
<evidence type="ECO:0000313" key="1">
    <source>
        <dbReference type="Proteomes" id="UP000504637"/>
    </source>
</evidence>
<dbReference type="GeneID" id="54361909"/>
<reference evidence="2" key="3">
    <citation type="submission" date="2025-08" db="UniProtKB">
        <authorList>
            <consortium name="RefSeq"/>
        </authorList>
    </citation>
    <scope>IDENTIFICATION</scope>
    <source>
        <strain evidence="2">CBS 342.82</strain>
    </source>
</reference>
<accession>A0A6J3MIQ4</accession>
<dbReference type="RefSeq" id="XP_033463828.1">
    <property type="nucleotide sequence ID" value="XM_033604109.1"/>
</dbReference>
<protein>
    <submittedName>
        <fullName evidence="2">Uncharacterized protein</fullName>
    </submittedName>
</protein>
<sequence length="152" mass="17604">MGNDLFLEGDEGIQDERPECKSDDSLMSYLPTFKVLPTEHDLDLRYYESSNGYSYQPRRHWCFLAQITDVNAFMRVGLSVKDQEGVEIPVWFYTEDRGFDYLSSSVREGQTIAILYAERHAFMFDSIGVRVELRDTVKVEHQSGFFCSVAMN</sequence>
<proteinExistence type="predicted"/>
<organism evidence="2">
    <name type="scientific">Dissoconium aciculare CBS 342.82</name>
    <dbReference type="NCBI Taxonomy" id="1314786"/>
    <lineage>
        <taxon>Eukaryota</taxon>
        <taxon>Fungi</taxon>
        <taxon>Dikarya</taxon>
        <taxon>Ascomycota</taxon>
        <taxon>Pezizomycotina</taxon>
        <taxon>Dothideomycetes</taxon>
        <taxon>Dothideomycetidae</taxon>
        <taxon>Mycosphaerellales</taxon>
        <taxon>Dissoconiaceae</taxon>
        <taxon>Dissoconium</taxon>
    </lineage>
</organism>
<evidence type="ECO:0000313" key="2">
    <source>
        <dbReference type="RefSeq" id="XP_033463828.1"/>
    </source>
</evidence>
<gene>
    <name evidence="2" type="ORF">K489DRAFT_377241</name>
</gene>
<dbReference type="Proteomes" id="UP000504637">
    <property type="component" value="Unplaced"/>
</dbReference>
<name>A0A6J3MIQ4_9PEZI</name>